<dbReference type="GO" id="GO:0045271">
    <property type="term" value="C:respiratory chain complex I"/>
    <property type="evidence" value="ECO:0007669"/>
    <property type="project" value="InterPro"/>
</dbReference>
<keyword evidence="6" id="KW-1185">Reference proteome</keyword>
<evidence type="ECO:0000313" key="7">
    <source>
        <dbReference type="WBParaSite" id="BXY_0000800.1"/>
    </source>
</evidence>
<organism evidence="5 7">
    <name type="scientific">Bursaphelenchus xylophilus</name>
    <name type="common">Pinewood nematode worm</name>
    <name type="synonym">Aphelenchoides xylophilus</name>
    <dbReference type="NCBI Taxonomy" id="6326"/>
    <lineage>
        <taxon>Eukaryota</taxon>
        <taxon>Metazoa</taxon>
        <taxon>Ecdysozoa</taxon>
        <taxon>Nematoda</taxon>
        <taxon>Chromadorea</taxon>
        <taxon>Rhabditida</taxon>
        <taxon>Tylenchina</taxon>
        <taxon>Tylenchomorpha</taxon>
        <taxon>Aphelenchoidea</taxon>
        <taxon>Aphelenchoididae</taxon>
        <taxon>Bursaphelenchus</taxon>
    </lineage>
</organism>
<dbReference type="InterPro" id="IPR007763">
    <property type="entry name" value="NDUFA12"/>
</dbReference>
<dbReference type="Proteomes" id="UP000095284">
    <property type="component" value="Unplaced"/>
</dbReference>
<reference evidence="7" key="1">
    <citation type="submission" date="2016-11" db="UniProtKB">
        <authorList>
            <consortium name="WormBaseParasite"/>
        </authorList>
    </citation>
    <scope>IDENTIFICATION</scope>
</reference>
<dbReference type="EMBL" id="CAJFDI010000004">
    <property type="protein sequence ID" value="CAD5226594.1"/>
    <property type="molecule type" value="Genomic_DNA"/>
</dbReference>
<dbReference type="PANTHER" id="PTHR32470">
    <property type="entry name" value="ADH DEHYDROGENASE [UBIQUINONE] 1 ALPHA SUBCOMPLEX ASSEMBLY FACTOR 2"/>
    <property type="match status" value="1"/>
</dbReference>
<dbReference type="InterPro" id="IPR052618">
    <property type="entry name" value="ComplexI_NDUFA12"/>
</dbReference>
<proteinExistence type="inferred from homology"/>
<dbReference type="GO" id="GO:0005739">
    <property type="term" value="C:mitochondrion"/>
    <property type="evidence" value="ECO:0007669"/>
    <property type="project" value="TreeGrafter"/>
</dbReference>
<name>A0A1I7RH31_BURXY</name>
<dbReference type="GO" id="GO:0032981">
    <property type="term" value="P:mitochondrial respiratory chain complex I assembly"/>
    <property type="evidence" value="ECO:0007669"/>
    <property type="project" value="TreeGrafter"/>
</dbReference>
<sequence length="153" mass="17805">MSRVSPWQRVWRNFWASISREDAATRKYVGEDIYGNKFYELDRQGKTTSNVNRGFEQGNPNNPPSFEWQSWLKGTRRFPPSDEEVALNQARREQIQQGEHSQDAETEKRAPHVASRGQGAADLDRKHNFPTYDDIELAPGAERRDDKGKRRDQ</sequence>
<dbReference type="eggNOG" id="ENOG502RT57">
    <property type="taxonomic scope" value="Eukaryota"/>
</dbReference>
<evidence type="ECO:0000313" key="6">
    <source>
        <dbReference type="Proteomes" id="UP000659654"/>
    </source>
</evidence>
<gene>
    <name evidence="3" type="ORF">BXYJ_LOCUS9139</name>
</gene>
<feature type="compositionally biased region" description="Basic and acidic residues" evidence="2">
    <location>
        <begin position="90"/>
        <end position="110"/>
    </location>
</feature>
<reference evidence="4" key="2">
    <citation type="submission" date="2020-08" db="EMBL/GenBank/DDBJ databases">
        <authorList>
            <person name="Kikuchi T."/>
        </authorList>
    </citation>
    <scope>NUCLEOTIDE SEQUENCE</scope>
    <source>
        <strain evidence="3">Ka4C1</strain>
    </source>
</reference>
<evidence type="ECO:0000256" key="2">
    <source>
        <dbReference type="SAM" id="MobiDB-lite"/>
    </source>
</evidence>
<protein>
    <submittedName>
        <fullName evidence="3">(pine wood nematode) hypothetical protein</fullName>
    </submittedName>
</protein>
<evidence type="ECO:0000313" key="4">
    <source>
        <dbReference type="EMBL" id="CAG9115995.1"/>
    </source>
</evidence>
<dbReference type="SMR" id="A0A1I7RH31"/>
<dbReference type="EMBL" id="CAJFCV020000004">
    <property type="protein sequence ID" value="CAG9115995.1"/>
    <property type="molecule type" value="Genomic_DNA"/>
</dbReference>
<feature type="compositionally biased region" description="Basic and acidic residues" evidence="2">
    <location>
        <begin position="141"/>
        <end position="153"/>
    </location>
</feature>
<feature type="region of interest" description="Disordered" evidence="2">
    <location>
        <begin position="76"/>
        <end position="153"/>
    </location>
</feature>
<evidence type="ECO:0000256" key="1">
    <source>
        <dbReference type="ARBA" id="ARBA00007355"/>
    </source>
</evidence>
<dbReference type="Proteomes" id="UP000659654">
    <property type="component" value="Unassembled WGS sequence"/>
</dbReference>
<dbReference type="PANTHER" id="PTHR32470:SF2">
    <property type="entry name" value="NADH DEHYDROGENASE [UBIQUINONE] 1 ALPHA SUBCOMPLEX ASSEMBLY FACTOR 2"/>
    <property type="match status" value="1"/>
</dbReference>
<dbReference type="OrthoDB" id="10255576at2759"/>
<dbReference type="Pfam" id="PF05071">
    <property type="entry name" value="NDUFA12"/>
    <property type="match status" value="1"/>
</dbReference>
<evidence type="ECO:0000313" key="5">
    <source>
        <dbReference type="Proteomes" id="UP000095284"/>
    </source>
</evidence>
<accession>A0A1I7RH31</accession>
<comment type="similarity">
    <text evidence="1">Belongs to the complex I NDUFA12 subunit family.</text>
</comment>
<dbReference type="WBParaSite" id="BXY_0000800.1">
    <property type="protein sequence ID" value="BXY_0000800.1"/>
    <property type="gene ID" value="BXY_0000800"/>
</dbReference>
<dbReference type="Proteomes" id="UP000582659">
    <property type="component" value="Unassembled WGS sequence"/>
</dbReference>
<dbReference type="AlphaFoldDB" id="A0A1I7RH31"/>
<evidence type="ECO:0000313" key="3">
    <source>
        <dbReference type="EMBL" id="CAD5226594.1"/>
    </source>
</evidence>